<dbReference type="PATRIC" id="fig|1706438.3.peg.1452"/>
<keyword evidence="2" id="KW-0028">Amino-acid biosynthesis</keyword>
<evidence type="ECO:0000313" key="12">
    <source>
        <dbReference type="Proteomes" id="UP000092401"/>
    </source>
</evidence>
<dbReference type="InterPro" id="IPR036291">
    <property type="entry name" value="NAD(P)-bd_dom_sf"/>
</dbReference>
<dbReference type="InterPro" id="IPR050857">
    <property type="entry name" value="D-2-hydroxyacid_DH"/>
</dbReference>
<dbReference type="Proteomes" id="UP000091929">
    <property type="component" value="Unassembled WGS sequence"/>
</dbReference>
<dbReference type="PROSITE" id="PS00065">
    <property type="entry name" value="D_2_HYDROXYACID_DH_1"/>
    <property type="match status" value="1"/>
</dbReference>
<comment type="similarity">
    <text evidence="1 5">Belongs to the D-isomer specific 2-hydroxyacid dehydrogenase family.</text>
</comment>
<dbReference type="EC" id="1.1.1.26" evidence="8"/>
<protein>
    <submittedName>
        <fullName evidence="8">Glyoxylate reductase</fullName>
        <ecNumber evidence="8">1.1.1.26</ecNumber>
    </submittedName>
</protein>
<evidence type="ECO:0000313" key="8">
    <source>
        <dbReference type="EMBL" id="KYC44694.1"/>
    </source>
</evidence>
<accession>A0A150IJ57</accession>
<evidence type="ECO:0000256" key="5">
    <source>
        <dbReference type="RuleBase" id="RU003719"/>
    </source>
</evidence>
<evidence type="ECO:0000313" key="9">
    <source>
        <dbReference type="EMBL" id="KYC46801.1"/>
    </source>
</evidence>
<evidence type="ECO:0000256" key="2">
    <source>
        <dbReference type="ARBA" id="ARBA00022605"/>
    </source>
</evidence>
<dbReference type="CDD" id="cd12173">
    <property type="entry name" value="PGDH_4"/>
    <property type="match status" value="1"/>
</dbReference>
<dbReference type="Pfam" id="PF00389">
    <property type="entry name" value="2-Hacid_dh"/>
    <property type="match status" value="1"/>
</dbReference>
<evidence type="ECO:0000256" key="3">
    <source>
        <dbReference type="ARBA" id="ARBA00023002"/>
    </source>
</evidence>
<dbReference type="InterPro" id="IPR006140">
    <property type="entry name" value="D-isomer_DH_NAD-bd"/>
</dbReference>
<reference evidence="11 12" key="1">
    <citation type="journal article" date="2016" name="ISME J.">
        <title>Chasing the elusive Euryarchaeota class WSA2: genomes reveal a uniquely fastidious methyl-reducing methanogen.</title>
        <authorList>
            <person name="Nobu M.K."/>
            <person name="Narihiro T."/>
            <person name="Kuroda K."/>
            <person name="Mei R."/>
            <person name="Liu W.T."/>
        </authorList>
    </citation>
    <scope>NUCLEOTIDE SEQUENCE [LARGE SCALE GENOMIC DNA]</scope>
    <source>
        <strain evidence="8">B03fssc0709_Meth_Bin005</strain>
        <strain evidence="9">B15fssc0709_Meth_Bin003</strain>
        <strain evidence="10">BMIXfssc0709_Meth_Bin006</strain>
    </source>
</reference>
<evidence type="ECO:0000313" key="11">
    <source>
        <dbReference type="Proteomes" id="UP000091929"/>
    </source>
</evidence>
<dbReference type="AlphaFoldDB" id="A0A150IJ57"/>
<dbReference type="SUPFAM" id="SSF51735">
    <property type="entry name" value="NAD(P)-binding Rossmann-fold domains"/>
    <property type="match status" value="1"/>
</dbReference>
<feature type="domain" description="D-isomer specific 2-hydroxyacid dehydrogenase catalytic" evidence="6">
    <location>
        <begin position="3"/>
        <end position="301"/>
    </location>
</feature>
<dbReference type="InterPro" id="IPR006139">
    <property type="entry name" value="D-isomer_2_OHA_DH_cat_dom"/>
</dbReference>
<dbReference type="Proteomes" id="UP000092403">
    <property type="component" value="Unassembled WGS sequence"/>
</dbReference>
<feature type="domain" description="D-isomer specific 2-hydroxyacid dehydrogenase NAD-binding" evidence="7">
    <location>
        <begin position="104"/>
        <end position="278"/>
    </location>
</feature>
<dbReference type="GO" id="GO:0047964">
    <property type="term" value="F:glyoxylate reductase (NADH) activity"/>
    <property type="evidence" value="ECO:0007669"/>
    <property type="project" value="UniProtKB-EC"/>
</dbReference>
<dbReference type="Gene3D" id="3.40.50.720">
    <property type="entry name" value="NAD(P)-binding Rossmann-like Domain"/>
    <property type="match status" value="2"/>
</dbReference>
<dbReference type="EMBL" id="LNGF01000045">
    <property type="protein sequence ID" value="KYC46801.1"/>
    <property type="molecule type" value="Genomic_DNA"/>
</dbReference>
<evidence type="ECO:0000256" key="1">
    <source>
        <dbReference type="ARBA" id="ARBA00005854"/>
    </source>
</evidence>
<evidence type="ECO:0000259" key="6">
    <source>
        <dbReference type="Pfam" id="PF00389"/>
    </source>
</evidence>
<evidence type="ECO:0000256" key="4">
    <source>
        <dbReference type="ARBA" id="ARBA00023027"/>
    </source>
</evidence>
<gene>
    <name evidence="8" type="primary">gyaR</name>
    <name evidence="8" type="ORF">APG10_01513</name>
    <name evidence="9" type="ORF">APG11_01673</name>
    <name evidence="10" type="ORF">APG12_01446</name>
</gene>
<sequence>MKILIASDIAEEGIDKLKKEFEVDVKKGISKEEIMSIIENYDGVIVRSKPNITEDIIKKGKNLKVIARAGVGLDNVDVNCCQGLGIKVVNSPQASSDSVAELAFGLMLAVSRNIARADRLTREKRWEKKSLMGYELNGKTLGIVGFGRIGRNIGRIAKACGMSLIAYDPLLTDDQIKSGDAEPVTLEKLIERSDVITLHVPLIDSTRHMLSYKEFEKMKNNAIIINTSRGGIIDEDALCNALSSGKILGAGLDVFEEEPPLKSKLLEQDNVVLTQHIGASTHEAQKRAGIMIAEEVIKALKCK</sequence>
<dbReference type="PROSITE" id="PS00670">
    <property type="entry name" value="D_2_HYDROXYACID_DH_2"/>
    <property type="match status" value="1"/>
</dbReference>
<evidence type="ECO:0000259" key="7">
    <source>
        <dbReference type="Pfam" id="PF02826"/>
    </source>
</evidence>
<dbReference type="Pfam" id="PF02826">
    <property type="entry name" value="2-Hacid_dh_C"/>
    <property type="match status" value="1"/>
</dbReference>
<organism evidence="8 12">
    <name type="scientific">Candidatus Methanofastidiosum methylothiophilum</name>
    <dbReference type="NCBI Taxonomy" id="1705564"/>
    <lineage>
        <taxon>Archaea</taxon>
        <taxon>Methanobacteriati</taxon>
        <taxon>Methanobacteriota</taxon>
        <taxon>Stenosarchaea group</taxon>
        <taxon>Candidatus Methanofastidiosia</taxon>
        <taxon>Candidatus Methanofastidiosales</taxon>
        <taxon>Candidatus Methanofastidiosaceae</taxon>
        <taxon>Candidatus Methanofastidiosum</taxon>
    </lineage>
</organism>
<accession>A0A150IWX6</accession>
<dbReference type="Proteomes" id="UP000092401">
    <property type="component" value="Unassembled WGS sequence"/>
</dbReference>
<dbReference type="GO" id="GO:0051287">
    <property type="term" value="F:NAD binding"/>
    <property type="evidence" value="ECO:0007669"/>
    <property type="project" value="InterPro"/>
</dbReference>
<dbReference type="PANTHER" id="PTHR42789:SF1">
    <property type="entry name" value="D-ISOMER SPECIFIC 2-HYDROXYACID DEHYDROGENASE FAMILY PROTEIN (AFU_ORTHOLOGUE AFUA_6G10090)"/>
    <property type="match status" value="1"/>
</dbReference>
<dbReference type="PROSITE" id="PS00671">
    <property type="entry name" value="D_2_HYDROXYACID_DH_3"/>
    <property type="match status" value="1"/>
</dbReference>
<dbReference type="InterPro" id="IPR029752">
    <property type="entry name" value="D-isomer_DH_CS1"/>
</dbReference>
<proteinExistence type="inferred from homology"/>
<dbReference type="PATRIC" id="fig|1706436.3.peg.1530"/>
<name>A0A150IJ57_9EURY</name>
<keyword evidence="4" id="KW-0520">NAD</keyword>
<dbReference type="PANTHER" id="PTHR42789">
    <property type="entry name" value="D-ISOMER SPECIFIC 2-HYDROXYACID DEHYDROGENASE FAMILY PROTEIN (AFU_ORTHOLOGUE AFUA_6G10090)"/>
    <property type="match status" value="1"/>
</dbReference>
<comment type="caution">
    <text evidence="8">The sequence shown here is derived from an EMBL/GenBank/DDBJ whole genome shotgun (WGS) entry which is preliminary data.</text>
</comment>
<dbReference type="InterPro" id="IPR029753">
    <property type="entry name" value="D-isomer_DH_CS"/>
</dbReference>
<accession>A0A150IP24</accession>
<dbReference type="PATRIC" id="fig|1706437.3.peg.1681"/>
<dbReference type="FunFam" id="3.40.50.720:FF:000203">
    <property type="entry name" value="D-3-phosphoglycerate dehydrogenase (SerA)"/>
    <property type="match status" value="1"/>
</dbReference>
<keyword evidence="3 5" id="KW-0560">Oxidoreductase</keyword>
<dbReference type="SUPFAM" id="SSF52283">
    <property type="entry name" value="Formate/glycerate dehydrogenase catalytic domain-like"/>
    <property type="match status" value="1"/>
</dbReference>
<dbReference type="GO" id="GO:0008652">
    <property type="term" value="P:amino acid biosynthetic process"/>
    <property type="evidence" value="ECO:0007669"/>
    <property type="project" value="UniProtKB-KW"/>
</dbReference>
<dbReference type="EMBL" id="LNGE01000047">
    <property type="protein sequence ID" value="KYC44694.1"/>
    <property type="molecule type" value="Genomic_DNA"/>
</dbReference>
<evidence type="ECO:0000313" key="10">
    <source>
        <dbReference type="EMBL" id="KYC49483.1"/>
    </source>
</evidence>
<dbReference type="EMBL" id="LNJC01000034">
    <property type="protein sequence ID" value="KYC49483.1"/>
    <property type="molecule type" value="Genomic_DNA"/>
</dbReference>